<comment type="catalytic activity">
    <reaction evidence="7">
        <text>a peptidoglycan chain = a peptidoglycan chain with N-acetyl-1,6-anhydromuramyl-[peptide] at the reducing end + a peptidoglycan chain with N-acetylglucosamine at the non-reducing end.</text>
        <dbReference type="EC" id="4.2.2.29"/>
    </reaction>
</comment>
<comment type="function">
    <text evidence="7">Functions as a peptidoglycan terminase that cleaves nascent peptidoglycan strands endolytically to terminate their elongation.</text>
</comment>
<dbReference type="Pfam" id="PF02618">
    <property type="entry name" value="YceG"/>
    <property type="match status" value="1"/>
</dbReference>
<comment type="similarity">
    <text evidence="7">Belongs to the transglycosylase MltG family.</text>
</comment>
<keyword evidence="4 7" id="KW-0472">Membrane</keyword>
<proteinExistence type="inferred from homology"/>
<dbReference type="PANTHER" id="PTHR30518">
    <property type="entry name" value="ENDOLYTIC MUREIN TRANSGLYCOSYLASE"/>
    <property type="match status" value="1"/>
</dbReference>
<accession>A0A2T0UUB0</accession>
<evidence type="ECO:0000313" key="10">
    <source>
        <dbReference type="Proteomes" id="UP000237822"/>
    </source>
</evidence>
<sequence length="387" mass="41916">MTQDHLDTTIFGEPPPQEPSRRRRRQRERRRGGRRLVTLVIAVALVGVATVTAFTVLRPLVSSLVGGGSEAEDFPGPGSGEVVVTVKQSDSGEAIATALRDAGVVKTRSAYLEASAADPELSAKIQPGTYTLKKEMKASEAFGFLANPDNRTVARAVIPEGLWVSEIIPRLSKATTIPVADYEAALKDPEALGLPSAADGKVEGWLFPSAYEFDKDVPAAEQLRQMIAMTIKELEKAGVQPDDYERILTVASIVEGEVNGEGDRAKVAQVIENRLNDPNGPTVGMLQMDSTVHYAVQKRGRAGTTSEQRNSDSPYNTYKVKGLPPGPINNPGAASIEAAANPEEGPWFFFVAVNPDTGETKFATTAAEHQRNVEEFNQWCRENRDRC</sequence>
<comment type="caution">
    <text evidence="9">The sequence shown here is derived from an EMBL/GenBank/DDBJ whole genome shotgun (WGS) entry which is preliminary data.</text>
</comment>
<feature type="region of interest" description="Disordered" evidence="8">
    <location>
        <begin position="1"/>
        <end position="30"/>
    </location>
</feature>
<evidence type="ECO:0000256" key="7">
    <source>
        <dbReference type="HAMAP-Rule" id="MF_02065"/>
    </source>
</evidence>
<dbReference type="Gene3D" id="3.30.160.60">
    <property type="entry name" value="Classic Zinc Finger"/>
    <property type="match status" value="1"/>
</dbReference>
<evidence type="ECO:0000256" key="3">
    <source>
        <dbReference type="ARBA" id="ARBA00022989"/>
    </source>
</evidence>
<keyword evidence="1 7" id="KW-1003">Cell membrane</keyword>
<dbReference type="RefSeq" id="WP_106296723.1">
    <property type="nucleotide sequence ID" value="NZ_PVTI01000005.1"/>
</dbReference>
<feature type="site" description="Important for catalytic activity" evidence="7">
    <location>
        <position position="257"/>
    </location>
</feature>
<feature type="compositionally biased region" description="Basic residues" evidence="8">
    <location>
        <begin position="21"/>
        <end position="30"/>
    </location>
</feature>
<evidence type="ECO:0000256" key="6">
    <source>
        <dbReference type="ARBA" id="ARBA00023316"/>
    </source>
</evidence>
<comment type="subcellular location">
    <subcellularLocation>
        <location evidence="7">Cell membrane</location>
        <topology evidence="7">Single-pass membrane protein</topology>
    </subcellularLocation>
</comment>
<evidence type="ECO:0000256" key="2">
    <source>
        <dbReference type="ARBA" id="ARBA00022692"/>
    </source>
</evidence>
<gene>
    <name evidence="7" type="primary">mltG</name>
    <name evidence="9" type="ORF">BCF74_1053</name>
</gene>
<keyword evidence="3 7" id="KW-1133">Transmembrane helix</keyword>
<evidence type="ECO:0000256" key="5">
    <source>
        <dbReference type="ARBA" id="ARBA00023239"/>
    </source>
</evidence>
<dbReference type="OrthoDB" id="9814591at2"/>
<organism evidence="9 10">
    <name type="scientific">Knoellia remsis</name>
    <dbReference type="NCBI Taxonomy" id="407159"/>
    <lineage>
        <taxon>Bacteria</taxon>
        <taxon>Bacillati</taxon>
        <taxon>Actinomycetota</taxon>
        <taxon>Actinomycetes</taxon>
        <taxon>Micrococcales</taxon>
        <taxon>Intrasporangiaceae</taxon>
        <taxon>Knoellia</taxon>
    </lineage>
</organism>
<dbReference type="EC" id="4.2.2.29" evidence="7"/>
<keyword evidence="2 7" id="KW-0812">Transmembrane</keyword>
<dbReference type="GO" id="GO:0009252">
    <property type="term" value="P:peptidoglycan biosynthetic process"/>
    <property type="evidence" value="ECO:0007669"/>
    <property type="project" value="UniProtKB-UniRule"/>
</dbReference>
<feature type="transmembrane region" description="Helical" evidence="7">
    <location>
        <begin position="36"/>
        <end position="57"/>
    </location>
</feature>
<dbReference type="CDD" id="cd08010">
    <property type="entry name" value="MltG_like"/>
    <property type="match status" value="1"/>
</dbReference>
<evidence type="ECO:0000256" key="8">
    <source>
        <dbReference type="SAM" id="MobiDB-lite"/>
    </source>
</evidence>
<dbReference type="Gene3D" id="3.30.1490.480">
    <property type="entry name" value="Endolytic murein transglycosylase"/>
    <property type="match status" value="1"/>
</dbReference>
<dbReference type="EMBL" id="PVTI01000005">
    <property type="protein sequence ID" value="PRY61448.1"/>
    <property type="molecule type" value="Genomic_DNA"/>
</dbReference>
<evidence type="ECO:0000256" key="4">
    <source>
        <dbReference type="ARBA" id="ARBA00023136"/>
    </source>
</evidence>
<protein>
    <recommendedName>
        <fullName evidence="7">Endolytic murein transglycosylase</fullName>
        <ecNumber evidence="7">4.2.2.29</ecNumber>
    </recommendedName>
    <alternativeName>
        <fullName evidence="7">Peptidoglycan lytic transglycosylase</fullName>
    </alternativeName>
    <alternativeName>
        <fullName evidence="7">Peptidoglycan polymerization terminase</fullName>
    </alternativeName>
</protein>
<feature type="compositionally biased region" description="Polar residues" evidence="8">
    <location>
        <begin position="303"/>
        <end position="316"/>
    </location>
</feature>
<keyword evidence="5 7" id="KW-0456">Lyase</keyword>
<evidence type="ECO:0000313" key="9">
    <source>
        <dbReference type="EMBL" id="PRY61448.1"/>
    </source>
</evidence>
<dbReference type="GO" id="GO:0005886">
    <property type="term" value="C:plasma membrane"/>
    <property type="evidence" value="ECO:0007669"/>
    <property type="project" value="UniProtKB-SubCell"/>
</dbReference>
<feature type="region of interest" description="Disordered" evidence="8">
    <location>
        <begin position="299"/>
        <end position="324"/>
    </location>
</feature>
<dbReference type="AlphaFoldDB" id="A0A2T0UUB0"/>
<keyword evidence="6 7" id="KW-0961">Cell wall biogenesis/degradation</keyword>
<dbReference type="HAMAP" id="MF_02065">
    <property type="entry name" value="MltG"/>
    <property type="match status" value="1"/>
</dbReference>
<reference evidence="9 10" key="1">
    <citation type="submission" date="2018-03" db="EMBL/GenBank/DDBJ databases">
        <title>Genomic Encyclopedia of Archaeal and Bacterial Type Strains, Phase II (KMG-II): from individual species to whole genera.</title>
        <authorList>
            <person name="Goeker M."/>
        </authorList>
    </citation>
    <scope>NUCLEOTIDE SEQUENCE [LARGE SCALE GENOMIC DNA]</scope>
    <source>
        <strain evidence="9 10">ATCC BAA-1496</strain>
    </source>
</reference>
<name>A0A2T0UUB0_9MICO</name>
<keyword evidence="10" id="KW-1185">Reference proteome</keyword>
<dbReference type="PANTHER" id="PTHR30518:SF2">
    <property type="entry name" value="ENDOLYTIC MUREIN TRANSGLYCOSYLASE"/>
    <property type="match status" value="1"/>
</dbReference>
<dbReference type="InterPro" id="IPR003770">
    <property type="entry name" value="MLTG-like"/>
</dbReference>
<dbReference type="Proteomes" id="UP000237822">
    <property type="component" value="Unassembled WGS sequence"/>
</dbReference>
<dbReference type="NCBIfam" id="TIGR00247">
    <property type="entry name" value="endolytic transglycosylase MltG"/>
    <property type="match status" value="1"/>
</dbReference>
<evidence type="ECO:0000256" key="1">
    <source>
        <dbReference type="ARBA" id="ARBA00022475"/>
    </source>
</evidence>
<dbReference type="GO" id="GO:0008932">
    <property type="term" value="F:lytic endotransglycosylase activity"/>
    <property type="evidence" value="ECO:0007669"/>
    <property type="project" value="UniProtKB-UniRule"/>
</dbReference>
<dbReference type="GO" id="GO:0071555">
    <property type="term" value="P:cell wall organization"/>
    <property type="evidence" value="ECO:0007669"/>
    <property type="project" value="UniProtKB-KW"/>
</dbReference>